<organism evidence="2 3">
    <name type="scientific">Gordonibacter urolithinfaciens</name>
    <dbReference type="NCBI Taxonomy" id="1335613"/>
    <lineage>
        <taxon>Bacteria</taxon>
        <taxon>Bacillati</taxon>
        <taxon>Actinomycetota</taxon>
        <taxon>Coriobacteriia</taxon>
        <taxon>Eggerthellales</taxon>
        <taxon>Eggerthellaceae</taxon>
        <taxon>Gordonibacter</taxon>
    </lineage>
</organism>
<name>A0A6N8IIC9_9ACTN</name>
<keyword evidence="1" id="KW-0812">Transmembrane</keyword>
<feature type="transmembrane region" description="Helical" evidence="1">
    <location>
        <begin position="107"/>
        <end position="134"/>
    </location>
</feature>
<accession>A0A6N8IIC9</accession>
<keyword evidence="1" id="KW-1133">Transmembrane helix</keyword>
<comment type="caution">
    <text evidence="2">The sequence shown here is derived from an EMBL/GenBank/DDBJ whole genome shotgun (WGS) entry which is preliminary data.</text>
</comment>
<dbReference type="AlphaFoldDB" id="A0A6N8IIC9"/>
<sequence>MYEVNGIELSSSEYNELVMLSEAAERGDNPDEIANARLLDKETNAFNASTVQTYLSLHGRGLVSGHQICGGFHCTGITQRGLDFVSDYDKRMIEDKARAKSDRRHDYLVALFGSAVGFALGIIAEHFIGITAAIQSITQIPPQG</sequence>
<keyword evidence="3" id="KW-1185">Reference proteome</keyword>
<dbReference type="Proteomes" id="UP000468327">
    <property type="component" value="Unassembled WGS sequence"/>
</dbReference>
<gene>
    <name evidence="2" type="ORF">GO738_06500</name>
</gene>
<protein>
    <submittedName>
        <fullName evidence="2">Uncharacterized protein</fullName>
    </submittedName>
</protein>
<evidence type="ECO:0000256" key="1">
    <source>
        <dbReference type="SAM" id="Phobius"/>
    </source>
</evidence>
<proteinExistence type="predicted"/>
<dbReference type="RefSeq" id="WP_157005037.1">
    <property type="nucleotide sequence ID" value="NZ_WPOC01000008.1"/>
</dbReference>
<evidence type="ECO:0000313" key="2">
    <source>
        <dbReference type="EMBL" id="MVN15006.1"/>
    </source>
</evidence>
<evidence type="ECO:0000313" key="3">
    <source>
        <dbReference type="Proteomes" id="UP000468327"/>
    </source>
</evidence>
<dbReference type="EMBL" id="WPOC01000008">
    <property type="protein sequence ID" value="MVN15006.1"/>
    <property type="molecule type" value="Genomic_DNA"/>
</dbReference>
<keyword evidence="1" id="KW-0472">Membrane</keyword>
<reference evidence="2 3" key="1">
    <citation type="submission" date="2019-11" db="EMBL/GenBank/DDBJ databases">
        <title>Whole genome shotgun sequencing (WGS) data from Adlercreutzia equolifaciens ResAG-91, Eggerthella lenta MRI-F36, MRI-F37, MRI-F40, ResAG-49, ResAG-88, ResAG-121, ResAG-145, and Gordonibacter sp. ResAG-5, ResAG-26, ResAG-43, ResAG-50, ResAG-59.</title>
        <authorList>
            <person name="Stoll D.A."/>
            <person name="Danylec N."/>
            <person name="Franz C.M.A.P."/>
            <person name="Huch M."/>
        </authorList>
    </citation>
    <scope>NUCLEOTIDE SEQUENCE [LARGE SCALE GENOMIC DNA]</scope>
    <source>
        <strain evidence="2 3">ResAG-59</strain>
    </source>
</reference>